<organism evidence="1 2">
    <name type="scientific">Acer yangbiense</name>
    <dbReference type="NCBI Taxonomy" id="1000413"/>
    <lineage>
        <taxon>Eukaryota</taxon>
        <taxon>Viridiplantae</taxon>
        <taxon>Streptophyta</taxon>
        <taxon>Embryophyta</taxon>
        <taxon>Tracheophyta</taxon>
        <taxon>Spermatophyta</taxon>
        <taxon>Magnoliopsida</taxon>
        <taxon>eudicotyledons</taxon>
        <taxon>Gunneridae</taxon>
        <taxon>Pentapetalae</taxon>
        <taxon>rosids</taxon>
        <taxon>malvids</taxon>
        <taxon>Sapindales</taxon>
        <taxon>Sapindaceae</taxon>
        <taxon>Hippocastanoideae</taxon>
        <taxon>Acereae</taxon>
        <taxon>Acer</taxon>
    </lineage>
</organism>
<evidence type="ECO:0000313" key="1">
    <source>
        <dbReference type="EMBL" id="TXG62215.1"/>
    </source>
</evidence>
<sequence length="172" mass="19116">MSSITALKRSSPSIYRLSLIQRLQTRRLSSPPQSPSSSLLPPITASFSGTNNLTRWFSAIAAGSSLGFLYWSSTSTSNSNSDSQSASFSNPSLVLADCSTSTSTVNDESTVGDNRILSSSFLRKLSLPEYSSKFLFGDAFRRKIFFNYEKRIRLRSTPEKVFKIKIKINKIF</sequence>
<gene>
    <name evidence="1" type="ORF">EZV62_013578</name>
</gene>
<comment type="caution">
    <text evidence="1">The sequence shown here is derived from an EMBL/GenBank/DDBJ whole genome shotgun (WGS) entry which is preliminary data.</text>
</comment>
<dbReference type="AlphaFoldDB" id="A0A5C7HZD2"/>
<keyword evidence="2" id="KW-1185">Reference proteome</keyword>
<name>A0A5C7HZD2_9ROSI</name>
<accession>A0A5C7HZD2</accession>
<dbReference type="OrthoDB" id="1741287at2759"/>
<evidence type="ECO:0000313" key="2">
    <source>
        <dbReference type="Proteomes" id="UP000323000"/>
    </source>
</evidence>
<dbReference type="EMBL" id="VAHF01000005">
    <property type="protein sequence ID" value="TXG62215.1"/>
    <property type="molecule type" value="Genomic_DNA"/>
</dbReference>
<reference evidence="2" key="1">
    <citation type="journal article" date="2019" name="Gigascience">
        <title>De novo genome assembly of the endangered Acer yangbiense, a plant species with extremely small populations endemic to Yunnan Province, China.</title>
        <authorList>
            <person name="Yang J."/>
            <person name="Wariss H.M."/>
            <person name="Tao L."/>
            <person name="Zhang R."/>
            <person name="Yun Q."/>
            <person name="Hollingsworth P."/>
            <person name="Dao Z."/>
            <person name="Luo G."/>
            <person name="Guo H."/>
            <person name="Ma Y."/>
            <person name="Sun W."/>
        </authorList>
    </citation>
    <scope>NUCLEOTIDE SEQUENCE [LARGE SCALE GENOMIC DNA]</scope>
    <source>
        <strain evidence="2">cv. Malutang</strain>
    </source>
</reference>
<protein>
    <submittedName>
        <fullName evidence="1">Uncharacterized protein</fullName>
    </submittedName>
</protein>
<proteinExistence type="predicted"/>
<dbReference type="Proteomes" id="UP000323000">
    <property type="component" value="Chromosome 5"/>
</dbReference>